<proteinExistence type="predicted"/>
<keyword evidence="4" id="KW-1185">Reference proteome</keyword>
<dbReference type="Proteomes" id="UP000662466">
    <property type="component" value="Unassembled WGS sequence"/>
</dbReference>
<comment type="caution">
    <text evidence="3">The sequence shown here is derived from an EMBL/GenBank/DDBJ whole genome shotgun (WGS) entry which is preliminary data.</text>
</comment>
<dbReference type="EMBL" id="JACBAD010001769">
    <property type="protein sequence ID" value="KAF7134068.1"/>
    <property type="molecule type" value="Genomic_DNA"/>
</dbReference>
<reference evidence="3" key="1">
    <citation type="submission" date="2020-06" db="EMBL/GenBank/DDBJ databases">
        <title>Draft genome sequences of strains closely related to Aspergillus parafelis and Aspergillus hiratsukae.</title>
        <authorList>
            <person name="Dos Santos R.A.C."/>
            <person name="Rivero-Menendez O."/>
            <person name="Steenwyk J.L."/>
            <person name="Mead M.E."/>
            <person name="Goldman G.H."/>
            <person name="Alastruey-Izquierdo A."/>
            <person name="Rokas A."/>
        </authorList>
    </citation>
    <scope>NUCLEOTIDE SEQUENCE</scope>
    <source>
        <strain evidence="2">CNM-CM5793</strain>
        <strain evidence="3">CNM-CM6106</strain>
    </source>
</reference>
<dbReference type="OrthoDB" id="4480464at2759"/>
<keyword evidence="1" id="KW-0175">Coiled coil</keyword>
<dbReference type="AlphaFoldDB" id="A0A8H6QB13"/>
<sequence length="514" mass="59592">MNGHSESSKDMQIECALGDLLRKDERIKLLSATVQELRCSKNEEIRMIEEEQSRLMELQSQLNEKETSLNHAQQAVDQASRKLKEEKQRFQAEEAARYDKAIETEKKRLGNELQKQVKQNEEATAAKLEQATQQIRQLQQQVSSLSKAKEDAEITLALFRARTKELQDQQKEIESRYKTQDSPLPELEGNLSKIHQALEAIAHAYFGDLPPEDSDIDQLQRILYDSDRIFQFVPLTASNASKYLRVRAAQSVIVKAICHSLWQPFSGSMMSVPPDQISTFFRISKALARQDRRKESLWRYLTLQGLDVGALQHTKDKKVDNQHARPETQHISDVLRVLVPQQKQKDFERDLEHLLTECARFWNNAKRDSCIIEFDSEPPQSCSSDWLSEPCLEFDHVEASTEERRNNVPAWCFPELHFHPSMRNRRSSQDGQSLVIARPSMKPQARRREILRHAVQHVDQGRIHPERDGVDRENRNKASSAINSVHNNAYTSSLMRWIWYFWQNRSRASSVSRG</sequence>
<dbReference type="EMBL" id="JACBAF010002021">
    <property type="protein sequence ID" value="KAF7169796.1"/>
    <property type="molecule type" value="Genomic_DNA"/>
</dbReference>
<evidence type="ECO:0000313" key="5">
    <source>
        <dbReference type="Proteomes" id="UP000662466"/>
    </source>
</evidence>
<dbReference type="Proteomes" id="UP000630445">
    <property type="component" value="Unassembled WGS sequence"/>
</dbReference>
<evidence type="ECO:0000313" key="3">
    <source>
        <dbReference type="EMBL" id="KAF7169796.1"/>
    </source>
</evidence>
<evidence type="ECO:0000313" key="2">
    <source>
        <dbReference type="EMBL" id="KAF7134068.1"/>
    </source>
</evidence>
<accession>A0A8H6QB13</accession>
<evidence type="ECO:0000256" key="1">
    <source>
        <dbReference type="SAM" id="Coils"/>
    </source>
</evidence>
<organism evidence="3 5">
    <name type="scientific">Aspergillus hiratsukae</name>
    <dbReference type="NCBI Taxonomy" id="1194566"/>
    <lineage>
        <taxon>Eukaryota</taxon>
        <taxon>Fungi</taxon>
        <taxon>Dikarya</taxon>
        <taxon>Ascomycota</taxon>
        <taxon>Pezizomycotina</taxon>
        <taxon>Eurotiomycetes</taxon>
        <taxon>Eurotiomycetidae</taxon>
        <taxon>Eurotiales</taxon>
        <taxon>Aspergillaceae</taxon>
        <taxon>Aspergillus</taxon>
        <taxon>Aspergillus subgen. Fumigati</taxon>
    </lineage>
</organism>
<evidence type="ECO:0000313" key="4">
    <source>
        <dbReference type="Proteomes" id="UP000630445"/>
    </source>
</evidence>
<protein>
    <submittedName>
        <fullName evidence="3">Uncharacterized protein</fullName>
    </submittedName>
</protein>
<gene>
    <name evidence="2" type="ORF">CNMCM5793_005697</name>
    <name evidence="3" type="ORF">CNMCM6106_004715</name>
</gene>
<name>A0A8H6QB13_9EURO</name>
<feature type="coiled-coil region" evidence="1">
    <location>
        <begin position="41"/>
        <end position="169"/>
    </location>
</feature>